<keyword evidence="3" id="KW-1185">Reference proteome</keyword>
<dbReference type="AlphaFoldDB" id="A0AAX4K2G2"/>
<dbReference type="GeneID" id="91096911"/>
<feature type="compositionally biased region" description="Low complexity" evidence="1">
    <location>
        <begin position="39"/>
        <end position="50"/>
    </location>
</feature>
<protein>
    <submittedName>
        <fullName evidence="2">Uncharacterized protein</fullName>
    </submittedName>
</protein>
<organism evidence="2 3">
    <name type="scientific">Kwoniella dendrophila CBS 6074</name>
    <dbReference type="NCBI Taxonomy" id="1295534"/>
    <lineage>
        <taxon>Eukaryota</taxon>
        <taxon>Fungi</taxon>
        <taxon>Dikarya</taxon>
        <taxon>Basidiomycota</taxon>
        <taxon>Agaricomycotina</taxon>
        <taxon>Tremellomycetes</taxon>
        <taxon>Tremellales</taxon>
        <taxon>Cryptococcaceae</taxon>
        <taxon>Kwoniella</taxon>
    </lineage>
</organism>
<gene>
    <name evidence="2" type="ORF">L201_006242</name>
</gene>
<evidence type="ECO:0000313" key="2">
    <source>
        <dbReference type="EMBL" id="WWC91299.1"/>
    </source>
</evidence>
<dbReference type="RefSeq" id="XP_066078061.1">
    <property type="nucleotide sequence ID" value="XM_066221964.1"/>
</dbReference>
<evidence type="ECO:0000256" key="1">
    <source>
        <dbReference type="SAM" id="MobiDB-lite"/>
    </source>
</evidence>
<feature type="region of interest" description="Disordered" evidence="1">
    <location>
        <begin position="1"/>
        <end position="56"/>
    </location>
</feature>
<proteinExistence type="predicted"/>
<reference evidence="2 3" key="1">
    <citation type="submission" date="2024-01" db="EMBL/GenBank/DDBJ databases">
        <title>Comparative genomics of Cryptococcus and Kwoniella reveals pathogenesis evolution and contrasting modes of karyotype evolution via chromosome fusion or intercentromeric recombination.</title>
        <authorList>
            <person name="Coelho M.A."/>
            <person name="David-Palma M."/>
            <person name="Shea T."/>
            <person name="Bowers K."/>
            <person name="McGinley-Smith S."/>
            <person name="Mohammad A.W."/>
            <person name="Gnirke A."/>
            <person name="Yurkov A.M."/>
            <person name="Nowrousian M."/>
            <person name="Sun S."/>
            <person name="Cuomo C.A."/>
            <person name="Heitman J."/>
        </authorList>
    </citation>
    <scope>NUCLEOTIDE SEQUENCE [LARGE SCALE GENOMIC DNA]</scope>
    <source>
        <strain evidence="2 3">CBS 6074</strain>
    </source>
</reference>
<evidence type="ECO:0000313" key="3">
    <source>
        <dbReference type="Proteomes" id="UP001355207"/>
    </source>
</evidence>
<dbReference type="Proteomes" id="UP001355207">
    <property type="component" value="Chromosome 8"/>
</dbReference>
<accession>A0AAX4K2G2</accession>
<feature type="compositionally biased region" description="Low complexity" evidence="1">
    <location>
        <begin position="1"/>
        <end position="18"/>
    </location>
</feature>
<dbReference type="EMBL" id="CP144105">
    <property type="protein sequence ID" value="WWC91299.1"/>
    <property type="molecule type" value="Genomic_DNA"/>
</dbReference>
<sequence length="99" mass="10201">MSAQPTTTTTAPQPTVAQNEAVPPSIVAAGTGVPAAPLETAEPQQAATAPGAGGVVEQTSDQKISFKEQVNGYAKKFAGTVFRNEDEKEFGEKKLQGQA</sequence>
<name>A0AAX4K2G2_9TREE</name>